<feature type="transmembrane region" description="Helical" evidence="7">
    <location>
        <begin position="319"/>
        <end position="339"/>
    </location>
</feature>
<dbReference type="PIRSF" id="PIRSF006603">
    <property type="entry name" value="DinF"/>
    <property type="match status" value="1"/>
</dbReference>
<accession>A0A1Y4L960</accession>
<dbReference type="AlphaFoldDB" id="A0A1Y4L960"/>
<feature type="transmembrane region" description="Helical" evidence="7">
    <location>
        <begin position="91"/>
        <end position="112"/>
    </location>
</feature>
<dbReference type="InterPro" id="IPR047135">
    <property type="entry name" value="YsiQ"/>
</dbReference>
<evidence type="ECO:0000256" key="4">
    <source>
        <dbReference type="ARBA" id="ARBA00022692"/>
    </source>
</evidence>
<dbReference type="PANTHER" id="PTHR42925:SF2">
    <property type="entry name" value="NA+ DRIVEN MULTIDRUG EFFLUX PUMP"/>
    <property type="match status" value="1"/>
</dbReference>
<comment type="caution">
    <text evidence="8">The sequence shown here is derived from an EMBL/GenBank/DDBJ whole genome shotgun (WGS) entry which is preliminary data.</text>
</comment>
<dbReference type="NCBIfam" id="TIGR00797">
    <property type="entry name" value="matE"/>
    <property type="match status" value="1"/>
</dbReference>
<dbReference type="GO" id="GO:0015297">
    <property type="term" value="F:antiporter activity"/>
    <property type="evidence" value="ECO:0007669"/>
    <property type="project" value="InterPro"/>
</dbReference>
<evidence type="ECO:0000256" key="7">
    <source>
        <dbReference type="SAM" id="Phobius"/>
    </source>
</evidence>
<name>A0A1Y4L960_9FIRM</name>
<dbReference type="EMBL" id="NFKK01000014">
    <property type="protein sequence ID" value="OUP52019.1"/>
    <property type="molecule type" value="Genomic_DNA"/>
</dbReference>
<dbReference type="PANTHER" id="PTHR42925">
    <property type="entry name" value="MULTIDRUG AND TOXIN EFFLUX PROTEIN MATE FAMILY"/>
    <property type="match status" value="1"/>
</dbReference>
<dbReference type="GO" id="GO:0005886">
    <property type="term" value="C:plasma membrane"/>
    <property type="evidence" value="ECO:0007669"/>
    <property type="project" value="UniProtKB-SubCell"/>
</dbReference>
<feature type="transmembrane region" description="Helical" evidence="7">
    <location>
        <begin position="280"/>
        <end position="307"/>
    </location>
</feature>
<evidence type="ECO:0000256" key="3">
    <source>
        <dbReference type="ARBA" id="ARBA00022475"/>
    </source>
</evidence>
<dbReference type="Pfam" id="PF01554">
    <property type="entry name" value="MatE"/>
    <property type="match status" value="2"/>
</dbReference>
<keyword evidence="5 7" id="KW-1133">Transmembrane helix</keyword>
<gene>
    <name evidence="8" type="ORF">B5F17_10995</name>
</gene>
<keyword evidence="4 7" id="KW-0812">Transmembrane</keyword>
<sequence length="453" mass="50148">MSRMLHDKTFYRTFAILTLSLALQNLLTYSVNLADNIMLGRFSQDALSGASLCNQLQFFLQMLVQGVGEGVVVLGARYWGKKDLKPIPDIIGAGLRFGVSIAAVLFVLALLFPTQIIRLMTNDPVIMEQAVQYLQIICFTYVIFALTNMLTASLRSIGIVKIGYIISASTLCINICLNYVLIYGHFGAPALGVRGAAIATLVSRTVELLIVIWFLKFREHTLRLNWRKLLFIDTSYIKDYIHVSLPMLVTQTMWGASSIIQTAILGNMENAAMVVPANSISVLVFQILSVVGYGAASAAAIMTGRTLGEGHKERIDQTAFTFQIMFCIIGVFTGLIILLSRGPVLQIYNTLSPEAAELTRQFITVLAITSVGTCYQMAADCGILRAGGDTRFAMWNNLVFVWLICLPCAALSAFVFHFSPVVVFFCLKMEQLGKCPVIFLRVRSKKWIKQITR</sequence>
<dbReference type="InterPro" id="IPR048279">
    <property type="entry name" value="MdtK-like"/>
</dbReference>
<evidence type="ECO:0000256" key="6">
    <source>
        <dbReference type="ARBA" id="ARBA00023136"/>
    </source>
</evidence>
<feature type="transmembrane region" description="Helical" evidence="7">
    <location>
        <begin position="132"/>
        <end position="150"/>
    </location>
</feature>
<dbReference type="RefSeq" id="WP_087373826.1">
    <property type="nucleotide sequence ID" value="NZ_NFKK01000014.1"/>
</dbReference>
<keyword evidence="3" id="KW-1003">Cell membrane</keyword>
<dbReference type="CDD" id="cd13134">
    <property type="entry name" value="MATE_like_8"/>
    <property type="match status" value="1"/>
</dbReference>
<evidence type="ECO:0000313" key="8">
    <source>
        <dbReference type="EMBL" id="OUP52019.1"/>
    </source>
</evidence>
<comment type="subcellular location">
    <subcellularLocation>
        <location evidence="1">Cell membrane</location>
        <topology evidence="1">Multi-pass membrane protein</topology>
    </subcellularLocation>
</comment>
<keyword evidence="2" id="KW-0813">Transport</keyword>
<evidence type="ECO:0000256" key="5">
    <source>
        <dbReference type="ARBA" id="ARBA00022989"/>
    </source>
</evidence>
<dbReference type="GO" id="GO:0042910">
    <property type="term" value="F:xenobiotic transmembrane transporter activity"/>
    <property type="evidence" value="ECO:0007669"/>
    <property type="project" value="InterPro"/>
</dbReference>
<organism evidence="8 9">
    <name type="scientific">Butyricicoccus pullicaecorum</name>
    <dbReference type="NCBI Taxonomy" id="501571"/>
    <lineage>
        <taxon>Bacteria</taxon>
        <taxon>Bacillati</taxon>
        <taxon>Bacillota</taxon>
        <taxon>Clostridia</taxon>
        <taxon>Eubacteriales</taxon>
        <taxon>Butyricicoccaceae</taxon>
        <taxon>Butyricicoccus</taxon>
    </lineage>
</organism>
<protein>
    <submittedName>
        <fullName evidence="8">MATE family efflux transporter</fullName>
    </submittedName>
</protein>
<keyword evidence="6 7" id="KW-0472">Membrane</keyword>
<feature type="transmembrane region" description="Helical" evidence="7">
    <location>
        <begin position="162"/>
        <end position="183"/>
    </location>
</feature>
<reference evidence="9" key="1">
    <citation type="submission" date="2017-04" db="EMBL/GenBank/DDBJ databases">
        <title>Function of individual gut microbiota members based on whole genome sequencing of pure cultures obtained from chicken caecum.</title>
        <authorList>
            <person name="Medvecky M."/>
            <person name="Cejkova D."/>
            <person name="Polansky O."/>
            <person name="Karasova D."/>
            <person name="Kubasova T."/>
            <person name="Cizek A."/>
            <person name="Rychlik I."/>
        </authorList>
    </citation>
    <scope>NUCLEOTIDE SEQUENCE [LARGE SCALE GENOMIC DNA]</scope>
    <source>
        <strain evidence="9">An180</strain>
    </source>
</reference>
<dbReference type="Proteomes" id="UP000195897">
    <property type="component" value="Unassembled WGS sequence"/>
</dbReference>
<evidence type="ECO:0000313" key="9">
    <source>
        <dbReference type="Proteomes" id="UP000195897"/>
    </source>
</evidence>
<feature type="transmembrane region" description="Helical" evidence="7">
    <location>
        <begin position="195"/>
        <end position="215"/>
    </location>
</feature>
<evidence type="ECO:0000256" key="1">
    <source>
        <dbReference type="ARBA" id="ARBA00004651"/>
    </source>
</evidence>
<proteinExistence type="predicted"/>
<feature type="transmembrane region" description="Helical" evidence="7">
    <location>
        <begin position="399"/>
        <end position="427"/>
    </location>
</feature>
<evidence type="ECO:0000256" key="2">
    <source>
        <dbReference type="ARBA" id="ARBA00022448"/>
    </source>
</evidence>
<dbReference type="InterPro" id="IPR002528">
    <property type="entry name" value="MATE_fam"/>
</dbReference>